<organism evidence="2 3">
    <name type="scientific">Penaeus vannamei</name>
    <name type="common">Whiteleg shrimp</name>
    <name type="synonym">Litopenaeus vannamei</name>
    <dbReference type="NCBI Taxonomy" id="6689"/>
    <lineage>
        <taxon>Eukaryota</taxon>
        <taxon>Metazoa</taxon>
        <taxon>Ecdysozoa</taxon>
        <taxon>Arthropoda</taxon>
        <taxon>Crustacea</taxon>
        <taxon>Multicrustacea</taxon>
        <taxon>Malacostraca</taxon>
        <taxon>Eumalacostraca</taxon>
        <taxon>Eucarida</taxon>
        <taxon>Decapoda</taxon>
        <taxon>Dendrobranchiata</taxon>
        <taxon>Penaeoidea</taxon>
        <taxon>Penaeidae</taxon>
        <taxon>Penaeus</taxon>
    </lineage>
</organism>
<evidence type="ECO:0000256" key="1">
    <source>
        <dbReference type="SAM" id="Phobius"/>
    </source>
</evidence>
<keyword evidence="3" id="KW-1185">Reference proteome</keyword>
<gene>
    <name evidence="2" type="ORF">C7M84_007642</name>
</gene>
<keyword evidence="1" id="KW-1133">Transmembrane helix</keyword>
<proteinExistence type="predicted"/>
<evidence type="ECO:0000313" key="3">
    <source>
        <dbReference type="Proteomes" id="UP000283509"/>
    </source>
</evidence>
<name>A0A3R7ME26_PENVA</name>
<accession>A0A3R7ME26</accession>
<sequence length="472" mass="52730">MRILKVKKTRVRIAASHKANVRARRASPLPGLVFARSSSPFSVLLSLSFFFLSPSACLSSFFVSSPFFHLSPQLVSSFFVFFLRPLVSLLSSSPLPSLLLSPSACPFSFFVSSPFPSSFSVRLSLFFLRLLSLPFFFLRPLVSSFFVFSPLPFFFSVRLSLLSSSSLFFPFLFLRPLAPFLLFVSSPFPSFSVRLSLLSSSSLPSPFSFSVRFPSLLFFSPFPSSFSVRFPSSFSSSPFPFLFLRPLFLSLILPLPSLLLSPSASLSSFFVSSLFPSSFSVRLSLFFYSLLSFLFLFLRPLSHSLPSLFLPPFPSSSPLLSLSFPSFPLLSLYLFLLFSYMFLLISSLGLTLFSSFFLFSPSPFPLFSLFPPPVPRSPSPSFYPNLPFPLILSLSFLPPLPPLRFFSSPSSPLLLLLPSSLPLPCGLRLSCIVFFSAFYCLCTACAPSIPALRLHRRRLRERPKALLNPLSY</sequence>
<dbReference type="AlphaFoldDB" id="A0A3R7ME26"/>
<dbReference type="Proteomes" id="UP000283509">
    <property type="component" value="Unassembled WGS sequence"/>
</dbReference>
<reference evidence="2 3" key="1">
    <citation type="submission" date="2018-04" db="EMBL/GenBank/DDBJ databases">
        <authorList>
            <person name="Zhang X."/>
            <person name="Yuan J."/>
            <person name="Li F."/>
            <person name="Xiang J."/>
        </authorList>
    </citation>
    <scope>NUCLEOTIDE SEQUENCE [LARGE SCALE GENOMIC DNA]</scope>
    <source>
        <tissue evidence="2">Muscle</tissue>
    </source>
</reference>
<feature type="transmembrane region" description="Helical" evidence="1">
    <location>
        <begin position="426"/>
        <end position="452"/>
    </location>
</feature>
<keyword evidence="1" id="KW-0812">Transmembrane</keyword>
<feature type="transmembrane region" description="Helical" evidence="1">
    <location>
        <begin position="135"/>
        <end position="155"/>
    </location>
</feature>
<keyword evidence="1" id="KW-0472">Membrane</keyword>
<feature type="transmembrane region" description="Helical" evidence="1">
    <location>
        <begin position="279"/>
        <end position="298"/>
    </location>
</feature>
<comment type="caution">
    <text evidence="2">The sequence shown here is derived from an EMBL/GenBank/DDBJ whole genome shotgun (WGS) entry which is preliminary data.</text>
</comment>
<feature type="transmembrane region" description="Helical" evidence="1">
    <location>
        <begin position="348"/>
        <end position="370"/>
    </location>
</feature>
<protein>
    <submittedName>
        <fullName evidence="2">Uncharacterized protein</fullName>
    </submittedName>
</protein>
<dbReference type="EMBL" id="QCYY01001975">
    <property type="protein sequence ID" value="ROT73885.1"/>
    <property type="molecule type" value="Genomic_DNA"/>
</dbReference>
<reference evidence="2 3" key="2">
    <citation type="submission" date="2019-01" db="EMBL/GenBank/DDBJ databases">
        <title>The decoding of complex shrimp genome reveals the adaptation for benthos swimmer, frequently molting mechanism and breeding impact on genome.</title>
        <authorList>
            <person name="Sun Y."/>
            <person name="Gao Y."/>
            <person name="Yu Y."/>
        </authorList>
    </citation>
    <scope>NUCLEOTIDE SEQUENCE [LARGE SCALE GENOMIC DNA]</scope>
    <source>
        <tissue evidence="2">Muscle</tissue>
    </source>
</reference>
<feature type="transmembrane region" description="Helical" evidence="1">
    <location>
        <begin position="319"/>
        <end position="342"/>
    </location>
</feature>
<evidence type="ECO:0000313" key="2">
    <source>
        <dbReference type="EMBL" id="ROT73885.1"/>
    </source>
</evidence>
<feature type="transmembrane region" description="Helical" evidence="1">
    <location>
        <begin position="167"/>
        <end position="189"/>
    </location>
</feature>